<protein>
    <submittedName>
        <fullName evidence="1">Uncharacterized protein</fullName>
    </submittedName>
</protein>
<dbReference type="RefSeq" id="WP_138081282.1">
    <property type="nucleotide sequence ID" value="NZ_VAJM01000015.1"/>
</dbReference>
<gene>
    <name evidence="1" type="ORF">FDY95_22545</name>
</gene>
<keyword evidence="2" id="KW-1185">Reference proteome</keyword>
<dbReference type="EMBL" id="VAJM01000015">
    <property type="protein sequence ID" value="TLM88964.1"/>
    <property type="molecule type" value="Genomic_DNA"/>
</dbReference>
<comment type="caution">
    <text evidence="1">The sequence shown here is derived from an EMBL/GenBank/DDBJ whole genome shotgun (WGS) entry which is preliminary data.</text>
</comment>
<name>A0A5R8WJI5_9BACT</name>
<dbReference type="AlphaFoldDB" id="A0A5R8WJI5"/>
<evidence type="ECO:0000313" key="2">
    <source>
        <dbReference type="Proteomes" id="UP000305517"/>
    </source>
</evidence>
<organism evidence="1 2">
    <name type="scientific">Hymenobacter jeollabukensis</name>
    <dbReference type="NCBI Taxonomy" id="2025313"/>
    <lineage>
        <taxon>Bacteria</taxon>
        <taxon>Pseudomonadati</taxon>
        <taxon>Bacteroidota</taxon>
        <taxon>Cytophagia</taxon>
        <taxon>Cytophagales</taxon>
        <taxon>Hymenobacteraceae</taxon>
        <taxon>Hymenobacter</taxon>
    </lineage>
</organism>
<accession>A0A5R8WJI5</accession>
<proteinExistence type="predicted"/>
<sequence length="160" mass="18255">MLDIVNIPPWVWERSRPADERVQGVLQSWREASVAERGTSDKRIDGALRIVLDRVRTSHLPQLNSPLCALDGYCYLFPKGWSQALSATDLHLLGTATEFVVHSYQRDPLAWAQALRAHPQHHSNRVGMDDWAAQILHDYRVRHFTLAVWLAGRGLLDIDQ</sequence>
<evidence type="ECO:0000313" key="1">
    <source>
        <dbReference type="EMBL" id="TLM88964.1"/>
    </source>
</evidence>
<reference evidence="1 2" key="1">
    <citation type="submission" date="2019-05" db="EMBL/GenBank/DDBJ databases">
        <title>Hymenobacter edaphi sp. nov., isolated from abandoned arsenic-contaminated farmland soil.</title>
        <authorList>
            <person name="Nie L."/>
        </authorList>
    </citation>
    <scope>NUCLEOTIDE SEQUENCE [LARGE SCALE GENOMIC DNA]</scope>
    <source>
        <strain evidence="1 2">1-3-3-8</strain>
    </source>
</reference>
<dbReference type="Proteomes" id="UP000305517">
    <property type="component" value="Unassembled WGS sequence"/>
</dbReference>